<dbReference type="HOGENOM" id="CLU_1548823_0_0_1"/>
<dbReference type="Proteomes" id="UP000009328">
    <property type="component" value="Unassembled WGS sequence"/>
</dbReference>
<dbReference type="AlphaFoldDB" id="K0KMW4"/>
<gene>
    <name evidence="2" type="ORF">BN7_2013</name>
</gene>
<proteinExistence type="predicted"/>
<keyword evidence="1" id="KW-1133">Transmembrane helix</keyword>
<keyword evidence="1" id="KW-0812">Transmembrane</keyword>
<keyword evidence="1" id="KW-0472">Membrane</keyword>
<accession>K0KMW4</accession>
<name>K0KMW4_WICCF</name>
<organism evidence="2 3">
    <name type="scientific">Wickerhamomyces ciferrii (strain ATCC 14091 / BCRC 22168 / CBS 111 / JCM 3599 / NBRC 0793 / NRRL Y-1031 F-60-10)</name>
    <name type="common">Yeast</name>
    <name type="synonym">Pichia ciferrii</name>
    <dbReference type="NCBI Taxonomy" id="1206466"/>
    <lineage>
        <taxon>Eukaryota</taxon>
        <taxon>Fungi</taxon>
        <taxon>Dikarya</taxon>
        <taxon>Ascomycota</taxon>
        <taxon>Saccharomycotina</taxon>
        <taxon>Saccharomycetes</taxon>
        <taxon>Phaffomycetales</taxon>
        <taxon>Wickerhamomycetaceae</taxon>
        <taxon>Wickerhamomyces</taxon>
    </lineage>
</organism>
<protein>
    <submittedName>
        <fullName evidence="2">Membrane protein</fullName>
    </submittedName>
</protein>
<feature type="transmembrane region" description="Helical" evidence="1">
    <location>
        <begin position="80"/>
        <end position="100"/>
    </location>
</feature>
<reference evidence="2 3" key="1">
    <citation type="journal article" date="2012" name="Eukaryot. Cell">
        <title>Draft genome sequence of Wickerhamomyces ciferrii NRRL Y-1031 F-60-10.</title>
        <authorList>
            <person name="Schneider J."/>
            <person name="Andrea H."/>
            <person name="Blom J."/>
            <person name="Jaenicke S."/>
            <person name="Ruckert C."/>
            <person name="Schorsch C."/>
            <person name="Szczepanowski R."/>
            <person name="Farwick M."/>
            <person name="Goesmann A."/>
            <person name="Puhler A."/>
            <person name="Schaffer S."/>
            <person name="Tauch A."/>
            <person name="Kohler T."/>
            <person name="Brinkrolf K."/>
        </authorList>
    </citation>
    <scope>NUCLEOTIDE SEQUENCE [LARGE SCALE GENOMIC DNA]</scope>
    <source>
        <strain evidence="3">ATCC 14091 / BCRC 22168 / CBS 111 / JCM 3599 / NBRC 0793 / NRRL Y-1031 F-60-10</strain>
    </source>
</reference>
<evidence type="ECO:0000256" key="1">
    <source>
        <dbReference type="SAM" id="Phobius"/>
    </source>
</evidence>
<evidence type="ECO:0000313" key="2">
    <source>
        <dbReference type="EMBL" id="CCH42468.1"/>
    </source>
</evidence>
<feature type="transmembrane region" description="Helical" evidence="1">
    <location>
        <begin position="112"/>
        <end position="129"/>
    </location>
</feature>
<keyword evidence="3" id="KW-1185">Reference proteome</keyword>
<evidence type="ECO:0000313" key="3">
    <source>
        <dbReference type="Proteomes" id="UP000009328"/>
    </source>
</evidence>
<dbReference type="EMBL" id="CAIF01000047">
    <property type="protein sequence ID" value="CCH42468.1"/>
    <property type="molecule type" value="Genomic_DNA"/>
</dbReference>
<sequence>MTSTCAIDRSDAPYPDFVIDSYFHGKEGDSAVNYGKDGASVTTSNIDDNNDKDSRNFNIFSKEFLKEHDSFRHYIYASEFLTIVAIIAVFVLLIIILFTYEEGKAQTHIRNILYVISIIDTFLIQPVLMTNGRIKQNFGSGLYFFKRLFMKVSNVNYNEKIADELAIIALELV</sequence>
<dbReference type="InParanoid" id="K0KMW4"/>
<comment type="caution">
    <text evidence="2">The sequence shown here is derived from an EMBL/GenBank/DDBJ whole genome shotgun (WGS) entry which is preliminary data.</text>
</comment>